<organism evidence="1 2">
    <name type="scientific">Eiseniibacteriota bacterium</name>
    <dbReference type="NCBI Taxonomy" id="2212470"/>
    <lineage>
        <taxon>Bacteria</taxon>
        <taxon>Candidatus Eiseniibacteriota</taxon>
    </lineage>
</organism>
<gene>
    <name evidence="1" type="ORF">KDA27_27985</name>
</gene>
<comment type="caution">
    <text evidence="1">The sequence shown here is derived from an EMBL/GenBank/DDBJ whole genome shotgun (WGS) entry which is preliminary data.</text>
</comment>
<dbReference type="AlphaFoldDB" id="A0A956NIM2"/>
<dbReference type="EMBL" id="JAGQHS010000433">
    <property type="protein sequence ID" value="MCA9759669.1"/>
    <property type="molecule type" value="Genomic_DNA"/>
</dbReference>
<protein>
    <submittedName>
        <fullName evidence="1">Uncharacterized protein</fullName>
    </submittedName>
</protein>
<dbReference type="Proteomes" id="UP000739538">
    <property type="component" value="Unassembled WGS sequence"/>
</dbReference>
<reference evidence="1" key="1">
    <citation type="submission" date="2020-04" db="EMBL/GenBank/DDBJ databases">
        <authorList>
            <person name="Zhang T."/>
        </authorList>
    </citation>
    <scope>NUCLEOTIDE SEQUENCE</scope>
    <source>
        <strain evidence="1">HKST-UBA02</strain>
    </source>
</reference>
<proteinExistence type="predicted"/>
<dbReference type="PROSITE" id="PS51257">
    <property type="entry name" value="PROKAR_LIPOPROTEIN"/>
    <property type="match status" value="1"/>
</dbReference>
<evidence type="ECO:0000313" key="1">
    <source>
        <dbReference type="EMBL" id="MCA9759669.1"/>
    </source>
</evidence>
<evidence type="ECO:0000313" key="2">
    <source>
        <dbReference type="Proteomes" id="UP000739538"/>
    </source>
</evidence>
<accession>A0A956NIM2</accession>
<sequence length="556" mass="59764">MDRLSASFFTFPTLLVLAIVVLCSCGTHDTAPTNPEDPGIDPLEVSAIVLTDDGGDVGVVTSEAGPDPIVLFLDDPTRIGLRLLDADEVPLSDDVIRRLDIVPRDAVDTWLEVSADTTGASPAVSCVGRVFAWTAFHIEVLDQGEVVFRSAAIRVQVVARLPQAIRVQYADGAPFAAGRTLSIFEGEEFDVLGVDYLDETGVVIPQEVLGPLARVEYTSANDAVVSVESGDPPFSLRAYARHAGEADLVARLVHRRTGRVLWEELLFRGRVLPFTTQGWHAYPDGPNGRVKRLLALEEGLLVQGDFTSVGGFAAEGMALWTQDGWAPMNPVPGGVFRFAYDGHRLVASTLAATVVEWNGTDWVTLETLPGVQSVALLDGTILTISEVAATWTPESEGERVTSVAAFGSRLFLLSTGPRLWERIGGTTWQKIAEASSVHETFDGQIPFVTSCDGSVYYSVIGKGQVTLGSVFRAEPDGTSQTIASIPSLDMASLGREFYLLRHGGTVQRGANGVFAPMAPRDLYGACIEAYDGQVFVGGSFREIDGIPTRNFASYRP</sequence>
<name>A0A956NIM2_UNCEI</name>
<reference evidence="1" key="2">
    <citation type="journal article" date="2021" name="Microbiome">
        <title>Successional dynamics and alternative stable states in a saline activated sludge microbial community over 9 years.</title>
        <authorList>
            <person name="Wang Y."/>
            <person name="Ye J."/>
            <person name="Ju F."/>
            <person name="Liu L."/>
            <person name="Boyd J.A."/>
            <person name="Deng Y."/>
            <person name="Parks D.H."/>
            <person name="Jiang X."/>
            <person name="Yin X."/>
            <person name="Woodcroft B.J."/>
            <person name="Tyson G.W."/>
            <person name="Hugenholtz P."/>
            <person name="Polz M.F."/>
            <person name="Zhang T."/>
        </authorList>
    </citation>
    <scope>NUCLEOTIDE SEQUENCE</scope>
    <source>
        <strain evidence="1">HKST-UBA02</strain>
    </source>
</reference>